<protein>
    <submittedName>
        <fullName evidence="6">LysR family transcriptional regulator</fullName>
    </submittedName>
</protein>
<keyword evidence="2" id="KW-0805">Transcription regulation</keyword>
<reference evidence="6 7" key="1">
    <citation type="submission" date="2016-07" db="EMBL/GenBank/DDBJ databases">
        <title>Developing Vibrio natriegens as a novel, fast-growing host for biotechnology.</title>
        <authorList>
            <person name="Weinstock M.T."/>
            <person name="Hesek E.D."/>
            <person name="Wilson C.M."/>
            <person name="Gibson D.G."/>
        </authorList>
    </citation>
    <scope>NUCLEOTIDE SEQUENCE [LARGE SCALE GENOMIC DNA]</scope>
    <source>
        <strain evidence="6 7">ATCC 14048</strain>
    </source>
</reference>
<comment type="similarity">
    <text evidence="1">Belongs to the LysR transcriptional regulatory family.</text>
</comment>
<dbReference type="FunFam" id="1.10.10.10:FF:000001">
    <property type="entry name" value="LysR family transcriptional regulator"/>
    <property type="match status" value="1"/>
</dbReference>
<dbReference type="Pfam" id="PF00126">
    <property type="entry name" value="HTH_1"/>
    <property type="match status" value="1"/>
</dbReference>
<dbReference type="SUPFAM" id="SSF53850">
    <property type="entry name" value="Periplasmic binding protein-like II"/>
    <property type="match status" value="1"/>
</dbReference>
<evidence type="ECO:0000313" key="6">
    <source>
        <dbReference type="EMBL" id="ANQ14064.1"/>
    </source>
</evidence>
<dbReference type="InterPro" id="IPR036388">
    <property type="entry name" value="WH-like_DNA-bd_sf"/>
</dbReference>
<accession>A0AAN0Y5C9</accession>
<evidence type="ECO:0000256" key="3">
    <source>
        <dbReference type="ARBA" id="ARBA00023125"/>
    </source>
</evidence>
<gene>
    <name evidence="6" type="ORF">BA890_14945</name>
</gene>
<feature type="domain" description="HTH lysR-type" evidence="5">
    <location>
        <begin position="3"/>
        <end position="60"/>
    </location>
</feature>
<dbReference type="Pfam" id="PF03466">
    <property type="entry name" value="LysR_substrate"/>
    <property type="match status" value="1"/>
</dbReference>
<dbReference type="InterPro" id="IPR000847">
    <property type="entry name" value="LysR_HTH_N"/>
</dbReference>
<dbReference type="GeneID" id="70915013"/>
<dbReference type="GO" id="GO:0032993">
    <property type="term" value="C:protein-DNA complex"/>
    <property type="evidence" value="ECO:0007669"/>
    <property type="project" value="TreeGrafter"/>
</dbReference>
<dbReference type="Gene3D" id="1.10.10.10">
    <property type="entry name" value="Winged helix-like DNA-binding domain superfamily/Winged helix DNA-binding domain"/>
    <property type="match status" value="1"/>
</dbReference>
<dbReference type="CDD" id="cd08414">
    <property type="entry name" value="PBP2_LTTR_aromatics_like"/>
    <property type="match status" value="1"/>
</dbReference>
<dbReference type="PANTHER" id="PTHR30346">
    <property type="entry name" value="TRANSCRIPTIONAL DUAL REGULATOR HCAR-RELATED"/>
    <property type="match status" value="1"/>
</dbReference>
<keyword evidence="3" id="KW-0238">DNA-binding</keyword>
<dbReference type="EMBL" id="CP016346">
    <property type="protein sequence ID" value="ANQ14064.1"/>
    <property type="molecule type" value="Genomic_DNA"/>
</dbReference>
<name>A0AAN0Y5C9_VIBNA</name>
<evidence type="ECO:0000256" key="1">
    <source>
        <dbReference type="ARBA" id="ARBA00009437"/>
    </source>
</evidence>
<keyword evidence="7" id="KW-1185">Reference proteome</keyword>
<dbReference type="PRINTS" id="PR00039">
    <property type="entry name" value="HTHLYSR"/>
</dbReference>
<dbReference type="RefSeq" id="WP_020333851.1">
    <property type="nucleotide sequence ID" value="NZ_ATFJ01000012.1"/>
</dbReference>
<dbReference type="SUPFAM" id="SSF46785">
    <property type="entry name" value="Winged helix' DNA-binding domain"/>
    <property type="match status" value="1"/>
</dbReference>
<organism evidence="6 7">
    <name type="scientific">Vibrio natriegens NBRC 15636 = ATCC 14048 = DSM 759</name>
    <dbReference type="NCBI Taxonomy" id="1219067"/>
    <lineage>
        <taxon>Bacteria</taxon>
        <taxon>Pseudomonadati</taxon>
        <taxon>Pseudomonadota</taxon>
        <taxon>Gammaproteobacteria</taxon>
        <taxon>Vibrionales</taxon>
        <taxon>Vibrionaceae</taxon>
        <taxon>Vibrio</taxon>
    </lineage>
</organism>
<evidence type="ECO:0000256" key="4">
    <source>
        <dbReference type="ARBA" id="ARBA00023163"/>
    </source>
</evidence>
<sequence>MNVDIKQLKYFIAVAEIGNIGRAAKMLHLTQPPLSRQISLLENELEATLFVRHPKGVTLTPAGERFYMDSKRILAAISDAYQNVQDIIKGKAGQLSIGFMMHAAYNIIPQLTKKYLALYPDVSLHLEEVIPTELVKLIQSGKFDAAVMLKTPYDVGLNSLKLKEEKLCLALPTSHALAKMDTISGSDLANESFIATPWSVAPELRNAIKVYANQFGFEPKVILETQLQQTIINMVAEELGVALVPEPLKKVQTPNVTFRDIANAPTVEYVIVWRKDSLNPALEKLIDGLKNLQI</sequence>
<evidence type="ECO:0000256" key="2">
    <source>
        <dbReference type="ARBA" id="ARBA00023015"/>
    </source>
</evidence>
<dbReference type="InterPro" id="IPR005119">
    <property type="entry name" value="LysR_subst-bd"/>
</dbReference>
<dbReference type="Gene3D" id="3.40.190.10">
    <property type="entry name" value="Periplasmic binding protein-like II"/>
    <property type="match status" value="2"/>
</dbReference>
<dbReference type="GO" id="GO:0003700">
    <property type="term" value="F:DNA-binding transcription factor activity"/>
    <property type="evidence" value="ECO:0007669"/>
    <property type="project" value="InterPro"/>
</dbReference>
<keyword evidence="4" id="KW-0804">Transcription</keyword>
<evidence type="ECO:0000313" key="7">
    <source>
        <dbReference type="Proteomes" id="UP000092741"/>
    </source>
</evidence>
<evidence type="ECO:0000259" key="5">
    <source>
        <dbReference type="PROSITE" id="PS50931"/>
    </source>
</evidence>
<dbReference type="Proteomes" id="UP000092741">
    <property type="component" value="Chromosome 2"/>
</dbReference>
<proteinExistence type="inferred from homology"/>
<dbReference type="InterPro" id="IPR036390">
    <property type="entry name" value="WH_DNA-bd_sf"/>
</dbReference>
<dbReference type="AlphaFoldDB" id="A0AAN0Y5C9"/>
<dbReference type="PANTHER" id="PTHR30346:SF0">
    <property type="entry name" value="HCA OPERON TRANSCRIPTIONAL ACTIVATOR HCAR"/>
    <property type="match status" value="1"/>
</dbReference>
<dbReference type="KEGG" id="vna:PN96_19440"/>
<dbReference type="GO" id="GO:0003677">
    <property type="term" value="F:DNA binding"/>
    <property type="evidence" value="ECO:0007669"/>
    <property type="project" value="UniProtKB-KW"/>
</dbReference>
<dbReference type="PROSITE" id="PS50931">
    <property type="entry name" value="HTH_LYSR"/>
    <property type="match status" value="1"/>
</dbReference>